<dbReference type="OrthoDB" id="5195391at2"/>
<dbReference type="EMBL" id="VUOB01000053">
    <property type="protein sequence ID" value="KAA2256139.1"/>
    <property type="molecule type" value="Genomic_DNA"/>
</dbReference>
<name>A0A5B2X034_9PSEU</name>
<feature type="transmembrane region" description="Helical" evidence="9">
    <location>
        <begin position="12"/>
        <end position="43"/>
    </location>
</feature>
<evidence type="ECO:0000256" key="2">
    <source>
        <dbReference type="ARBA" id="ARBA00010735"/>
    </source>
</evidence>
<feature type="transmembrane region" description="Helical" evidence="9">
    <location>
        <begin position="58"/>
        <end position="80"/>
    </location>
</feature>
<evidence type="ECO:0000256" key="1">
    <source>
        <dbReference type="ARBA" id="ARBA00004651"/>
    </source>
</evidence>
<evidence type="ECO:0000256" key="6">
    <source>
        <dbReference type="ARBA" id="ARBA00022989"/>
    </source>
</evidence>
<evidence type="ECO:0000256" key="5">
    <source>
        <dbReference type="ARBA" id="ARBA00022692"/>
    </source>
</evidence>
<comment type="subcellular location">
    <subcellularLocation>
        <location evidence="1">Cell membrane</location>
        <topology evidence="1">Multi-pass membrane protein</topology>
    </subcellularLocation>
</comment>
<dbReference type="InterPro" id="IPR011606">
    <property type="entry name" value="Brnchd-chn_aa_trnsp_permease"/>
</dbReference>
<feature type="region of interest" description="Disordered" evidence="8">
    <location>
        <begin position="220"/>
        <end position="262"/>
    </location>
</feature>
<comment type="similarity">
    <text evidence="2">Belongs to the AzlC family.</text>
</comment>
<organism evidence="10 11">
    <name type="scientific">Solihabitans fulvus</name>
    <dbReference type="NCBI Taxonomy" id="1892852"/>
    <lineage>
        <taxon>Bacteria</taxon>
        <taxon>Bacillati</taxon>
        <taxon>Actinomycetota</taxon>
        <taxon>Actinomycetes</taxon>
        <taxon>Pseudonocardiales</taxon>
        <taxon>Pseudonocardiaceae</taxon>
        <taxon>Solihabitans</taxon>
    </lineage>
</organism>
<evidence type="ECO:0000313" key="11">
    <source>
        <dbReference type="Proteomes" id="UP000323454"/>
    </source>
</evidence>
<keyword evidence="3" id="KW-0813">Transport</keyword>
<feature type="transmembrane region" description="Helical" evidence="9">
    <location>
        <begin position="187"/>
        <end position="217"/>
    </location>
</feature>
<accession>A0A5B2X034</accession>
<dbReference type="RefSeq" id="WP_149852669.1">
    <property type="nucleotide sequence ID" value="NZ_VUOB01000053.1"/>
</dbReference>
<dbReference type="Pfam" id="PF03591">
    <property type="entry name" value="AzlC"/>
    <property type="match status" value="1"/>
</dbReference>
<comment type="caution">
    <text evidence="10">The sequence shown here is derived from an EMBL/GenBank/DDBJ whole genome shotgun (WGS) entry which is preliminary data.</text>
</comment>
<evidence type="ECO:0000256" key="7">
    <source>
        <dbReference type="ARBA" id="ARBA00023136"/>
    </source>
</evidence>
<evidence type="ECO:0000256" key="9">
    <source>
        <dbReference type="SAM" id="Phobius"/>
    </source>
</evidence>
<keyword evidence="6 9" id="KW-1133">Transmembrane helix</keyword>
<evidence type="ECO:0000256" key="8">
    <source>
        <dbReference type="SAM" id="MobiDB-lite"/>
    </source>
</evidence>
<keyword evidence="5 9" id="KW-0812">Transmembrane</keyword>
<dbReference type="GO" id="GO:1903785">
    <property type="term" value="P:L-valine transmembrane transport"/>
    <property type="evidence" value="ECO:0007669"/>
    <property type="project" value="TreeGrafter"/>
</dbReference>
<sequence>MRSIWRTLDRELLRNVGAVAAAAGLVGASFGAIAVAAGLAWWLPLVMSVLVFAGGSQFMAVGVVASGGSPVAAVIAGLVLNLRHLPFGMAIGDVLGSGWRRLVGSHLIIDESVAFAMGQRDPERSRAAFWACGISLFFFWNLGVVAGSVAGQAIGNTDALGLDAAFPAALFALVLPSLRDRATRRVALIGAAVAVATTPLLPAGIPVLLALVGLLAAGRAPKPATEPTTEPTTDPTTEPTTDPAADPAADSTTAPATSEESR</sequence>
<dbReference type="PANTHER" id="PTHR34979">
    <property type="entry name" value="INNER MEMBRANE PROTEIN YGAZ"/>
    <property type="match status" value="1"/>
</dbReference>
<dbReference type="AlphaFoldDB" id="A0A5B2X034"/>
<reference evidence="10 11" key="2">
    <citation type="submission" date="2019-09" db="EMBL/GenBank/DDBJ databases">
        <authorList>
            <person name="Jin C."/>
        </authorList>
    </citation>
    <scope>NUCLEOTIDE SEQUENCE [LARGE SCALE GENOMIC DNA]</scope>
    <source>
        <strain evidence="10 11">AN110305</strain>
    </source>
</reference>
<keyword evidence="11" id="KW-1185">Reference proteome</keyword>
<feature type="transmembrane region" description="Helical" evidence="9">
    <location>
        <begin position="159"/>
        <end position="175"/>
    </location>
</feature>
<evidence type="ECO:0000256" key="4">
    <source>
        <dbReference type="ARBA" id="ARBA00022475"/>
    </source>
</evidence>
<evidence type="ECO:0000313" key="10">
    <source>
        <dbReference type="EMBL" id="KAA2256139.1"/>
    </source>
</evidence>
<evidence type="ECO:0000256" key="3">
    <source>
        <dbReference type="ARBA" id="ARBA00022448"/>
    </source>
</evidence>
<feature type="transmembrane region" description="Helical" evidence="9">
    <location>
        <begin position="127"/>
        <end position="147"/>
    </location>
</feature>
<protein>
    <submittedName>
        <fullName evidence="10">AzlC family ABC transporter permease</fullName>
    </submittedName>
</protein>
<dbReference type="GO" id="GO:0005886">
    <property type="term" value="C:plasma membrane"/>
    <property type="evidence" value="ECO:0007669"/>
    <property type="project" value="UniProtKB-SubCell"/>
</dbReference>
<proteinExistence type="inferred from homology"/>
<reference evidence="10 11" key="1">
    <citation type="submission" date="2019-09" db="EMBL/GenBank/DDBJ databases">
        <title>Goodfellowia gen. nov., a new genus of the Pseudonocardineae related to Actinoalloteichus, containing Goodfellowia coeruleoviolacea gen. nov., comb. nov. gen. nov., comb. nov.</title>
        <authorList>
            <person name="Labeda D."/>
        </authorList>
    </citation>
    <scope>NUCLEOTIDE SEQUENCE [LARGE SCALE GENOMIC DNA]</scope>
    <source>
        <strain evidence="10 11">AN110305</strain>
    </source>
</reference>
<dbReference type="Proteomes" id="UP000323454">
    <property type="component" value="Unassembled WGS sequence"/>
</dbReference>
<gene>
    <name evidence="10" type="ORF">F0L68_27245</name>
</gene>
<keyword evidence="7 9" id="KW-0472">Membrane</keyword>
<keyword evidence="4" id="KW-1003">Cell membrane</keyword>
<dbReference type="PANTHER" id="PTHR34979:SF1">
    <property type="entry name" value="INNER MEMBRANE PROTEIN YGAZ"/>
    <property type="match status" value="1"/>
</dbReference>